<reference evidence="2" key="1">
    <citation type="journal article" date="2022" name="Mol. Ecol. Resour.">
        <title>The genomes of chicory, endive, great burdock and yacon provide insights into Asteraceae palaeo-polyploidization history and plant inulin production.</title>
        <authorList>
            <person name="Fan W."/>
            <person name="Wang S."/>
            <person name="Wang H."/>
            <person name="Wang A."/>
            <person name="Jiang F."/>
            <person name="Liu H."/>
            <person name="Zhao H."/>
            <person name="Xu D."/>
            <person name="Zhang Y."/>
        </authorList>
    </citation>
    <scope>NUCLEOTIDE SEQUENCE [LARGE SCALE GENOMIC DNA]</scope>
    <source>
        <strain evidence="2">cv. Punajuju</strain>
    </source>
</reference>
<dbReference type="Proteomes" id="UP001055811">
    <property type="component" value="Linkage Group LG07"/>
</dbReference>
<protein>
    <submittedName>
        <fullName evidence="1">Uncharacterized protein</fullName>
    </submittedName>
</protein>
<gene>
    <name evidence="1" type="ORF">L2E82_40441</name>
</gene>
<organism evidence="1 2">
    <name type="scientific">Cichorium intybus</name>
    <name type="common">Chicory</name>
    <dbReference type="NCBI Taxonomy" id="13427"/>
    <lineage>
        <taxon>Eukaryota</taxon>
        <taxon>Viridiplantae</taxon>
        <taxon>Streptophyta</taxon>
        <taxon>Embryophyta</taxon>
        <taxon>Tracheophyta</taxon>
        <taxon>Spermatophyta</taxon>
        <taxon>Magnoliopsida</taxon>
        <taxon>eudicotyledons</taxon>
        <taxon>Gunneridae</taxon>
        <taxon>Pentapetalae</taxon>
        <taxon>asterids</taxon>
        <taxon>campanulids</taxon>
        <taxon>Asterales</taxon>
        <taxon>Asteraceae</taxon>
        <taxon>Cichorioideae</taxon>
        <taxon>Cichorieae</taxon>
        <taxon>Cichoriinae</taxon>
        <taxon>Cichorium</taxon>
    </lineage>
</organism>
<reference evidence="1 2" key="2">
    <citation type="journal article" date="2022" name="Mol. Ecol. Resour.">
        <title>The genomes of chicory, endive, great burdock and yacon provide insights into Asteraceae paleo-polyploidization history and plant inulin production.</title>
        <authorList>
            <person name="Fan W."/>
            <person name="Wang S."/>
            <person name="Wang H."/>
            <person name="Wang A."/>
            <person name="Jiang F."/>
            <person name="Liu H."/>
            <person name="Zhao H."/>
            <person name="Xu D."/>
            <person name="Zhang Y."/>
        </authorList>
    </citation>
    <scope>NUCLEOTIDE SEQUENCE [LARGE SCALE GENOMIC DNA]</scope>
    <source>
        <strain evidence="2">cv. Punajuju</strain>
        <tissue evidence="1">Leaves</tissue>
    </source>
</reference>
<comment type="caution">
    <text evidence="1">The sequence shown here is derived from an EMBL/GenBank/DDBJ whole genome shotgun (WGS) entry which is preliminary data.</text>
</comment>
<evidence type="ECO:0000313" key="1">
    <source>
        <dbReference type="EMBL" id="KAI3710652.1"/>
    </source>
</evidence>
<dbReference type="EMBL" id="CM042015">
    <property type="protein sequence ID" value="KAI3710652.1"/>
    <property type="molecule type" value="Genomic_DNA"/>
</dbReference>
<sequence length="196" mass="21744">MRLTSHNGFSLRYWHKGMLGYAHMNTLSENGRGCDGMRSSEPKEAAVRQRKPSGFFLITYFIIFTLHHLQPYSCSPEKAAVRRSRRRLFVKYLLNGLGVQPLIVELEHIGRFETSEMLARFLGSTPLLSWKICGRSNVMAPKGFLTDEVVSVTYIAFSGVQLVDGLDPSCGILVPLSAASGVSPFSGGFSSQLHMI</sequence>
<proteinExistence type="predicted"/>
<keyword evidence="2" id="KW-1185">Reference proteome</keyword>
<evidence type="ECO:0000313" key="2">
    <source>
        <dbReference type="Proteomes" id="UP001055811"/>
    </source>
</evidence>
<accession>A0ACB9ALD4</accession>
<name>A0ACB9ALD4_CICIN</name>